<keyword evidence="2" id="KW-1185">Reference proteome</keyword>
<dbReference type="KEGG" id="ccin:107274668"/>
<dbReference type="Proteomes" id="UP000694920">
    <property type="component" value="Unplaced"/>
</dbReference>
<evidence type="ECO:0000313" key="2">
    <source>
        <dbReference type="Proteomes" id="UP000694920"/>
    </source>
</evidence>
<feature type="region of interest" description="Disordered" evidence="1">
    <location>
        <begin position="268"/>
        <end position="287"/>
    </location>
</feature>
<dbReference type="AlphaFoldDB" id="A0AAJ7CFE8"/>
<accession>A0AAJ7CFE8</accession>
<reference evidence="3" key="1">
    <citation type="submission" date="2025-08" db="UniProtKB">
        <authorList>
            <consortium name="RefSeq"/>
        </authorList>
    </citation>
    <scope>IDENTIFICATION</scope>
</reference>
<evidence type="ECO:0000256" key="1">
    <source>
        <dbReference type="SAM" id="MobiDB-lite"/>
    </source>
</evidence>
<gene>
    <name evidence="3" type="primary">LOC107274668</name>
</gene>
<dbReference type="RefSeq" id="XP_015609514.1">
    <property type="nucleotide sequence ID" value="XM_015754028.2"/>
</dbReference>
<organism evidence="2 3">
    <name type="scientific">Cephus cinctus</name>
    <name type="common">Wheat stem sawfly</name>
    <dbReference type="NCBI Taxonomy" id="211228"/>
    <lineage>
        <taxon>Eukaryota</taxon>
        <taxon>Metazoa</taxon>
        <taxon>Ecdysozoa</taxon>
        <taxon>Arthropoda</taxon>
        <taxon>Hexapoda</taxon>
        <taxon>Insecta</taxon>
        <taxon>Pterygota</taxon>
        <taxon>Neoptera</taxon>
        <taxon>Endopterygota</taxon>
        <taxon>Hymenoptera</taxon>
        <taxon>Cephoidea</taxon>
        <taxon>Cephidae</taxon>
        <taxon>Cephus</taxon>
    </lineage>
</organism>
<sequence>MASFRSKLKISGALLPQNWKYVAQGNSNECLKNITRNICFGGRSKKGKKISKKKSIEDRPQPSIGCPSKCLDTDFGKPLPKPRRPWFNFCRIKVPKKEKPSNCPKKIIQQCHEESFWDYLFNFETKPRPDPCTCRLAYMQKSVCLQQDPRLCDPRYSMTKGDVLLYTESPKPECCTRREAQPKPPPCYRLPKALTCKLLAEEASKRDNADNASCPKSTLTNTTKVGTMFPQKGYRIPFEELRPRERRKKPFSCKEGIHERDVCPPLQKKRQFGGKPLIPTSQSQDTEINTATPSAPIFQTEDTYDPKVHIKKYSRFEQLQKLTKAKASGKCPCDAPED</sequence>
<dbReference type="GeneID" id="107274668"/>
<protein>
    <submittedName>
        <fullName evidence="3">Uncharacterized protein LOC107274668</fullName>
    </submittedName>
</protein>
<proteinExistence type="predicted"/>
<name>A0AAJ7CFE8_CEPCN</name>
<evidence type="ECO:0000313" key="3">
    <source>
        <dbReference type="RefSeq" id="XP_015609514.1"/>
    </source>
</evidence>